<dbReference type="GO" id="GO:0070404">
    <property type="term" value="F:NADH binding"/>
    <property type="evidence" value="ECO:0007669"/>
    <property type="project" value="TreeGrafter"/>
</dbReference>
<dbReference type="EMBL" id="UYRT01079582">
    <property type="protein sequence ID" value="VDN20993.1"/>
    <property type="molecule type" value="Genomic_DNA"/>
</dbReference>
<dbReference type="GO" id="GO:0006559">
    <property type="term" value="P:L-phenylalanine catabolic process"/>
    <property type="evidence" value="ECO:0007669"/>
    <property type="project" value="TreeGrafter"/>
</dbReference>
<comment type="similarity">
    <text evidence="1">Belongs to the short-chain dehydrogenases/reductases (SDR) family.</text>
</comment>
<evidence type="ECO:0000256" key="12">
    <source>
        <dbReference type="ARBA" id="ARBA00047536"/>
    </source>
</evidence>
<dbReference type="EC" id="1.5.1.34" evidence="7"/>
<dbReference type="SUPFAM" id="SSF51735">
    <property type="entry name" value="NAD(P)-binding Rossmann-fold domains"/>
    <property type="match status" value="1"/>
</dbReference>
<dbReference type="AlphaFoldDB" id="A0A183DVL9"/>
<dbReference type="Gene3D" id="3.40.50.720">
    <property type="entry name" value="NAD(P)-binding Rossmann-like Domain"/>
    <property type="match status" value="1"/>
</dbReference>
<evidence type="ECO:0000256" key="3">
    <source>
        <dbReference type="ARBA" id="ARBA00022857"/>
    </source>
</evidence>
<evidence type="ECO:0000256" key="11">
    <source>
        <dbReference type="ARBA" id="ARBA00047429"/>
    </source>
</evidence>
<protein>
    <recommendedName>
        <fullName evidence="8">Dihydropteridine reductase</fullName>
        <ecNumber evidence="7">1.5.1.34</ecNumber>
    </recommendedName>
    <alternativeName>
        <fullName evidence="10">HDHPR</fullName>
    </alternativeName>
    <alternativeName>
        <fullName evidence="9">Quinoid dihydropteridine reductase</fullName>
    </alternativeName>
</protein>
<gene>
    <name evidence="14" type="ORF">GPUH_LOCUS12760</name>
</gene>
<evidence type="ECO:0000256" key="5">
    <source>
        <dbReference type="ARBA" id="ARBA00023007"/>
    </source>
</evidence>
<evidence type="ECO:0000256" key="2">
    <source>
        <dbReference type="ARBA" id="ARBA00011738"/>
    </source>
</evidence>
<reference evidence="14 15" key="2">
    <citation type="submission" date="2018-11" db="EMBL/GenBank/DDBJ databases">
        <authorList>
            <consortium name="Pathogen Informatics"/>
        </authorList>
    </citation>
    <scope>NUCLEOTIDE SEQUENCE [LARGE SCALE GENOMIC DNA]</scope>
</reference>
<keyword evidence="4" id="KW-0560">Oxidoreductase</keyword>
<dbReference type="PROSITE" id="PS00061">
    <property type="entry name" value="ADH_SHORT"/>
    <property type="match status" value="1"/>
</dbReference>
<comment type="catalytic activity">
    <reaction evidence="12">
        <text>5,6,7,8-tetrahydropteridine + NAD(+) = 6,7-dihydropteridine + NADH + H(+)</text>
        <dbReference type="Rhea" id="RHEA:17869"/>
        <dbReference type="ChEBI" id="CHEBI:15378"/>
        <dbReference type="ChEBI" id="CHEBI:28889"/>
        <dbReference type="ChEBI" id="CHEBI:30156"/>
        <dbReference type="ChEBI" id="CHEBI:57540"/>
        <dbReference type="ChEBI" id="CHEBI:57945"/>
        <dbReference type="EC" id="1.5.1.34"/>
    </reaction>
    <physiologicalReaction direction="right-to-left" evidence="12">
        <dbReference type="Rhea" id="RHEA:17871"/>
    </physiologicalReaction>
</comment>
<feature type="region of interest" description="Disordered" evidence="13">
    <location>
        <begin position="122"/>
        <end position="144"/>
    </location>
</feature>
<evidence type="ECO:0000313" key="15">
    <source>
        <dbReference type="Proteomes" id="UP000271098"/>
    </source>
</evidence>
<keyword evidence="5" id="KW-0783">Tetrahydrobiopterin biosynthesis</keyword>
<comment type="subunit">
    <text evidence="2">Homodimer.</text>
</comment>
<dbReference type="GO" id="GO:0005737">
    <property type="term" value="C:cytoplasm"/>
    <property type="evidence" value="ECO:0007669"/>
    <property type="project" value="TreeGrafter"/>
</dbReference>
<comment type="function">
    <text evidence="6">Catalyzes the conversion of quinonoid dihydrobiopterin into tetrahydrobiopterin.</text>
</comment>
<name>A0A183DVL9_9BILA</name>
<organism evidence="16">
    <name type="scientific">Gongylonema pulchrum</name>
    <dbReference type="NCBI Taxonomy" id="637853"/>
    <lineage>
        <taxon>Eukaryota</taxon>
        <taxon>Metazoa</taxon>
        <taxon>Ecdysozoa</taxon>
        <taxon>Nematoda</taxon>
        <taxon>Chromadorea</taxon>
        <taxon>Rhabditida</taxon>
        <taxon>Spirurina</taxon>
        <taxon>Spiruromorpha</taxon>
        <taxon>Spiruroidea</taxon>
        <taxon>Gongylonematidae</taxon>
        <taxon>Gongylonema</taxon>
    </lineage>
</organism>
<dbReference type="FunFam" id="3.40.50.720:FF:000157">
    <property type="entry name" value="Quinoid dihydropteridine reductase"/>
    <property type="match status" value="1"/>
</dbReference>
<keyword evidence="3" id="KW-0521">NADP</keyword>
<keyword evidence="15" id="KW-1185">Reference proteome</keyword>
<evidence type="ECO:0000313" key="14">
    <source>
        <dbReference type="EMBL" id="VDN20993.1"/>
    </source>
</evidence>
<evidence type="ECO:0000256" key="13">
    <source>
        <dbReference type="SAM" id="MobiDB-lite"/>
    </source>
</evidence>
<evidence type="ECO:0000313" key="16">
    <source>
        <dbReference type="WBParaSite" id="GPUH_0001277401-mRNA-1"/>
    </source>
</evidence>
<proteinExistence type="inferred from homology"/>
<sequence>MIKNAEILWKQSVWTSAISARVAALHLKKGGLLQFTGAAPVLKGTPDMLGYGMAKAAVHHLTRSLATDKSGLPEESTTLAILPTMLDTAQNRKWMPKADTSSWTSLDYVATLLHQWITDPSSRPPSGSLVEIKTNSDQNELEIH</sequence>
<evidence type="ECO:0000256" key="4">
    <source>
        <dbReference type="ARBA" id="ARBA00023002"/>
    </source>
</evidence>
<evidence type="ECO:0000256" key="8">
    <source>
        <dbReference type="ARBA" id="ARBA00039520"/>
    </source>
</evidence>
<evidence type="ECO:0000256" key="9">
    <source>
        <dbReference type="ARBA" id="ARBA00041348"/>
    </source>
</evidence>
<dbReference type="OrthoDB" id="1204at2759"/>
<dbReference type="PANTHER" id="PTHR15104:SF0">
    <property type="entry name" value="DIHYDROPTERIDINE REDUCTASE"/>
    <property type="match status" value="1"/>
</dbReference>
<comment type="catalytic activity">
    <reaction evidence="11">
        <text>5,6,7,8-tetrahydropteridine + NADP(+) = 6,7-dihydropteridine + NADPH + H(+)</text>
        <dbReference type="Rhea" id="RHEA:17865"/>
        <dbReference type="ChEBI" id="CHEBI:15378"/>
        <dbReference type="ChEBI" id="CHEBI:28889"/>
        <dbReference type="ChEBI" id="CHEBI:30156"/>
        <dbReference type="ChEBI" id="CHEBI:57783"/>
        <dbReference type="ChEBI" id="CHEBI:58349"/>
        <dbReference type="EC" id="1.5.1.34"/>
    </reaction>
    <physiologicalReaction direction="right-to-left" evidence="11">
        <dbReference type="Rhea" id="RHEA:17867"/>
    </physiologicalReaction>
</comment>
<reference evidence="16" key="1">
    <citation type="submission" date="2016-06" db="UniProtKB">
        <authorList>
            <consortium name="WormBaseParasite"/>
        </authorList>
    </citation>
    <scope>IDENTIFICATION</scope>
</reference>
<accession>A0A183DVL9</accession>
<dbReference type="PANTHER" id="PTHR15104">
    <property type="entry name" value="DIHYDROPTERIDINE REDUCTASE"/>
    <property type="match status" value="1"/>
</dbReference>
<dbReference type="InterPro" id="IPR036291">
    <property type="entry name" value="NAD(P)-bd_dom_sf"/>
</dbReference>
<dbReference type="InterPro" id="IPR020904">
    <property type="entry name" value="Sc_DH/Rdtase_CS"/>
</dbReference>
<evidence type="ECO:0000256" key="10">
    <source>
        <dbReference type="ARBA" id="ARBA00042518"/>
    </source>
</evidence>
<dbReference type="GO" id="GO:0006729">
    <property type="term" value="P:tetrahydrobiopterin biosynthetic process"/>
    <property type="evidence" value="ECO:0007669"/>
    <property type="project" value="UniProtKB-KW"/>
</dbReference>
<evidence type="ECO:0000256" key="1">
    <source>
        <dbReference type="ARBA" id="ARBA00006484"/>
    </source>
</evidence>
<evidence type="ECO:0000256" key="6">
    <source>
        <dbReference type="ARBA" id="ARBA00037099"/>
    </source>
</evidence>
<dbReference type="GO" id="GO:0070402">
    <property type="term" value="F:NADPH binding"/>
    <property type="evidence" value="ECO:0007669"/>
    <property type="project" value="TreeGrafter"/>
</dbReference>
<dbReference type="GO" id="GO:0004155">
    <property type="term" value="F:6,7-dihydropteridine reductase activity"/>
    <property type="evidence" value="ECO:0007669"/>
    <property type="project" value="UniProtKB-EC"/>
</dbReference>
<evidence type="ECO:0000256" key="7">
    <source>
        <dbReference type="ARBA" id="ARBA00039153"/>
    </source>
</evidence>
<dbReference type="WBParaSite" id="GPUH_0001277401-mRNA-1">
    <property type="protein sequence ID" value="GPUH_0001277401-mRNA-1"/>
    <property type="gene ID" value="GPUH_0001277401"/>
</dbReference>
<dbReference type="Proteomes" id="UP000271098">
    <property type="component" value="Unassembled WGS sequence"/>
</dbReference>